<proteinExistence type="predicted"/>
<dbReference type="EMBL" id="JAFLRD010000020">
    <property type="protein sequence ID" value="MBO0417799.1"/>
    <property type="molecule type" value="Genomic_DNA"/>
</dbReference>
<dbReference type="Proteomes" id="UP000664349">
    <property type="component" value="Unassembled WGS sequence"/>
</dbReference>
<dbReference type="Proteomes" id="UP000192721">
    <property type="component" value="Unassembled WGS sequence"/>
</dbReference>
<reference evidence="2 3" key="1">
    <citation type="submission" date="2017-02" db="EMBL/GenBank/DDBJ databases">
        <title>Chromobacterium haemolyticum H5244.</title>
        <authorList>
            <person name="Gulvik C.A."/>
        </authorList>
    </citation>
    <scope>NUCLEOTIDE SEQUENCE [LARGE SCALE GENOMIC DNA]</scope>
    <source>
        <strain evidence="2 3">H5244</strain>
    </source>
</reference>
<dbReference type="GeneID" id="58558298"/>
<sequence length="189" mass="20382">MNEVSDAAQIARQSWSLLCPCDAVPVRVLTDGERYANHPAPDAAWMAAARRDGGVLESRLPQLRAMAMLLAAQRWRERSGETSARLADAADWLAARILLLGLSHVLVTAESFSLLDLANRRCRAWSEQTGQPFAPALPILVADAGGESCLQAWSRSAEVALALAGGRAEAALTRHCEQRLQALLARVSC</sequence>
<comment type="caution">
    <text evidence="2">The sequence shown here is derived from an EMBL/GenBank/DDBJ whole genome shotgun (WGS) entry which is preliminary data.</text>
</comment>
<evidence type="ECO:0000313" key="2">
    <source>
        <dbReference type="EMBL" id="OQS40176.1"/>
    </source>
</evidence>
<evidence type="ECO:0000313" key="1">
    <source>
        <dbReference type="EMBL" id="MBO0417799.1"/>
    </source>
</evidence>
<keyword evidence="4" id="KW-1185">Reference proteome</keyword>
<evidence type="ECO:0008006" key="5">
    <source>
        <dbReference type="Google" id="ProtNLM"/>
    </source>
</evidence>
<organism evidence="2 3">
    <name type="scientific">Chromobacterium haemolyticum</name>
    <dbReference type="NCBI Taxonomy" id="394935"/>
    <lineage>
        <taxon>Bacteria</taxon>
        <taxon>Pseudomonadati</taxon>
        <taxon>Pseudomonadota</taxon>
        <taxon>Betaproteobacteria</taxon>
        <taxon>Neisseriales</taxon>
        <taxon>Chromobacteriaceae</taxon>
        <taxon>Chromobacterium</taxon>
    </lineage>
</organism>
<name>A0A1W0CIA2_9NEIS</name>
<accession>A0A1W0CIA2</accession>
<reference evidence="1 4" key="2">
    <citation type="submission" date="2021-03" db="EMBL/GenBank/DDBJ databases">
        <title>First Case of infection caused by Chromobacterium haemolyticum derived from water in China.</title>
        <authorList>
            <person name="Chen J."/>
            <person name="Liu C."/>
        </authorList>
    </citation>
    <scope>NUCLEOTIDE SEQUENCE [LARGE SCALE GENOMIC DNA]</scope>
    <source>
        <strain evidence="1 4">WJ-5</strain>
    </source>
</reference>
<evidence type="ECO:0000313" key="3">
    <source>
        <dbReference type="Proteomes" id="UP000192721"/>
    </source>
</evidence>
<evidence type="ECO:0000313" key="4">
    <source>
        <dbReference type="Proteomes" id="UP000664349"/>
    </source>
</evidence>
<dbReference type="OrthoDB" id="8611334at2"/>
<dbReference type="EMBL" id="MUKV01000011">
    <property type="protein sequence ID" value="OQS40176.1"/>
    <property type="molecule type" value="Genomic_DNA"/>
</dbReference>
<protein>
    <recommendedName>
        <fullName evidence="5">Type III secretion protein</fullName>
    </recommendedName>
</protein>
<dbReference type="AlphaFoldDB" id="A0A1W0CIA2"/>
<dbReference type="RefSeq" id="WP_019100861.1">
    <property type="nucleotide sequence ID" value="NZ_AP019312.1"/>
</dbReference>
<gene>
    <name evidence="2" type="ORF">B0T45_11035</name>
    <name evidence="1" type="ORF">J1C50_20025</name>
</gene>